<dbReference type="InterPro" id="IPR011519">
    <property type="entry name" value="UnbV_ASPIC"/>
</dbReference>
<feature type="signal peptide" evidence="2">
    <location>
        <begin position="1"/>
        <end position="19"/>
    </location>
</feature>
<feature type="domain" description="ASPIC/UnbV" evidence="3">
    <location>
        <begin position="539"/>
        <end position="606"/>
    </location>
</feature>
<reference evidence="4 5" key="1">
    <citation type="submission" date="2020-03" db="EMBL/GenBank/DDBJ databases">
        <title>Genomic Encyclopedia of Type Strains, Phase IV (KMG-IV): sequencing the most valuable type-strain genomes for metagenomic binning, comparative biology and taxonomic classification.</title>
        <authorList>
            <person name="Goeker M."/>
        </authorList>
    </citation>
    <scope>NUCLEOTIDE SEQUENCE [LARGE SCALE GENOMIC DNA]</scope>
    <source>
        <strain evidence="4 5">DSM 105096</strain>
    </source>
</reference>
<protein>
    <recommendedName>
        <fullName evidence="3">ASPIC/UnbV domain-containing protein</fullName>
    </recommendedName>
</protein>
<gene>
    <name evidence="4" type="ORF">GGR27_000833</name>
</gene>
<dbReference type="EMBL" id="JAATJH010000001">
    <property type="protein sequence ID" value="NJC25352.1"/>
    <property type="molecule type" value="Genomic_DNA"/>
</dbReference>
<evidence type="ECO:0000313" key="5">
    <source>
        <dbReference type="Proteomes" id="UP000770785"/>
    </source>
</evidence>
<name>A0ABX0X992_9BACT</name>
<dbReference type="SUPFAM" id="SSF69318">
    <property type="entry name" value="Integrin alpha N-terminal domain"/>
    <property type="match status" value="2"/>
</dbReference>
<dbReference type="InterPro" id="IPR013517">
    <property type="entry name" value="FG-GAP"/>
</dbReference>
<accession>A0ABX0X992</accession>
<dbReference type="PROSITE" id="PS51257">
    <property type="entry name" value="PROKAR_LIPOPROTEIN"/>
    <property type="match status" value="1"/>
</dbReference>
<comment type="caution">
    <text evidence="4">The sequence shown here is derived from an EMBL/GenBank/DDBJ whole genome shotgun (WGS) entry which is preliminary data.</text>
</comment>
<evidence type="ECO:0000259" key="3">
    <source>
        <dbReference type="Pfam" id="PF07593"/>
    </source>
</evidence>
<dbReference type="Pfam" id="PF13517">
    <property type="entry name" value="FG-GAP_3"/>
    <property type="match status" value="5"/>
</dbReference>
<keyword evidence="1 2" id="KW-0732">Signal</keyword>
<organism evidence="4 5">
    <name type="scientific">Neolewinella antarctica</name>
    <dbReference type="NCBI Taxonomy" id="442734"/>
    <lineage>
        <taxon>Bacteria</taxon>
        <taxon>Pseudomonadati</taxon>
        <taxon>Bacteroidota</taxon>
        <taxon>Saprospiria</taxon>
        <taxon>Saprospirales</taxon>
        <taxon>Lewinellaceae</taxon>
        <taxon>Neolewinella</taxon>
    </lineage>
</organism>
<dbReference type="Proteomes" id="UP000770785">
    <property type="component" value="Unassembled WGS sequence"/>
</dbReference>
<proteinExistence type="predicted"/>
<evidence type="ECO:0000256" key="1">
    <source>
        <dbReference type="ARBA" id="ARBA00022729"/>
    </source>
</evidence>
<dbReference type="Pfam" id="PF07593">
    <property type="entry name" value="UnbV_ASPIC"/>
    <property type="match status" value="1"/>
</dbReference>
<evidence type="ECO:0000256" key="2">
    <source>
        <dbReference type="SAM" id="SignalP"/>
    </source>
</evidence>
<dbReference type="PANTHER" id="PTHR16026:SF0">
    <property type="entry name" value="CARTILAGE ACIDIC PROTEIN 1"/>
    <property type="match status" value="1"/>
</dbReference>
<dbReference type="PANTHER" id="PTHR16026">
    <property type="entry name" value="CARTILAGE ACIDIC PROTEIN 1"/>
    <property type="match status" value="1"/>
</dbReference>
<feature type="chain" id="PRO_5046010806" description="ASPIC/UnbV domain-containing protein" evidence="2">
    <location>
        <begin position="20"/>
        <end position="1130"/>
    </location>
</feature>
<dbReference type="InterPro" id="IPR028994">
    <property type="entry name" value="Integrin_alpha_N"/>
</dbReference>
<evidence type="ECO:0000313" key="4">
    <source>
        <dbReference type="EMBL" id="NJC25352.1"/>
    </source>
</evidence>
<dbReference type="Gene3D" id="2.130.10.130">
    <property type="entry name" value="Integrin alpha, N-terminal"/>
    <property type="match status" value="4"/>
</dbReference>
<keyword evidence="5" id="KW-1185">Reference proteome</keyword>
<sequence>MHNKLLLLIAPLLVTVVLSCGSPATQVTSDVPQLFTLLKGDKTRLTFNNQPELTAEFNVFNYMYFYNGGGLAAGDFNQDGLVDLYFTSNQGANRMYLNEGELKFREITEQAGVAGLPGWTTGASVVDINQDGLLDIYVNQVSGYLMLTGQNQLYVCQGLVDGVPTYKDEAAAYGLDFASLGTQAAFFDYDLDGDLDMYQLNHSLHQNGTFGKRTGKLKEANPLTGDRLMRNDDGKFINVTEAAGIYSSVIGYGLGLATGDLNNDGWPDIYVGNDFHENDYLYLNNQDGTFREVLTEMMQHTSRFSMGVDIADINNDGLREVFSLDMLPEDPQILKSSLGEDGFDVFKFKLGFGYNPQFSRNTLQLNNGDGSFSEIGAFAGVEASDWSWGSLFFDFDHDGLRDLFISNGIPRRMNDIDYINFKTNTDLQFREEYNDIRDSELAFIDKMPEIKLKNKFYRNQGNLRFADLSEGIAGGDISYSSSAVYVDLDNDGDLDVVTNNIDDTPYLYRNEYQKNADSSDKGSAWLKIEVRGSEKNRDGVGSVAIVFAGDERMVYDYFPTRGYQSSVQAPLLISLGDPDLVDSVLFVFPDRRYRVLDLVAVDTTITVAYSASLPKYKIPVLPIAIGTAQTPDRPVFEDITARSGIDFMHVENAFVDFTREPLMPNMASTEGPALAVGDVNGDGREDFYVGSSKRNRSALYLQNPDLTFRLATPEVIVLDSVYEDVDAAFADLDGDGDLDLVVAAGGNEYFANQEPRTQRIYWNDGRGDFTKYVIPELFMTASCVVPGDVNGDGLIDLFFGGRVVPRFYGQIPDSYLLINVGNGKFADATEAWSADLKKAGFVKDGRWADTDADGDLDLIIAAEWAPITIYENQGDRLQKQTVGQLHGWWNTVEAADLDGDGDLDILAGNLGLNNKLKPTEARPLEMYVNDFDGNGQPEQVLTYYVKDRKIPFASHAELIKQLPSLKKKYLFAQEMAGATLEDMFGADNLAQADKFLVNTLASYAFMNNGDGIFTPNLLPDRAQFSALQAFCPLGADAGAGSSWLSGGNFLGSNIEMGWYDASFVSTLHFDGRGGAEAMPLAGLRIGGEVRAIKAIRLGQTSGYLVARSGGALKLLTIQPPGSGGLTVTTD</sequence>
<dbReference type="RefSeq" id="WP_168036107.1">
    <property type="nucleotide sequence ID" value="NZ_JAATJH010000001.1"/>
</dbReference>
<dbReference type="InterPro" id="IPR027039">
    <property type="entry name" value="Crtac1"/>
</dbReference>